<evidence type="ECO:0000313" key="1">
    <source>
        <dbReference type="EnsemblMetazoa" id="AAEL028191-PA"/>
    </source>
</evidence>
<reference evidence="1" key="2">
    <citation type="submission" date="2020-05" db="UniProtKB">
        <authorList>
            <consortium name="EnsemblMetazoa"/>
        </authorList>
    </citation>
    <scope>IDENTIFICATION</scope>
    <source>
        <strain evidence="1">LVP_AGWG</strain>
    </source>
</reference>
<dbReference type="InterPro" id="IPR006631">
    <property type="entry name" value="DM4_12"/>
</dbReference>
<evidence type="ECO:0000313" key="2">
    <source>
        <dbReference type="Proteomes" id="UP000008820"/>
    </source>
</evidence>
<keyword evidence="2" id="KW-1185">Reference proteome</keyword>
<dbReference type="EnsemblMetazoa" id="AAEL028191-RA">
    <property type="protein sequence ID" value="AAEL028191-PA"/>
    <property type="gene ID" value="AAEL028191"/>
</dbReference>
<dbReference type="SMART" id="SM00718">
    <property type="entry name" value="DM4_12"/>
    <property type="match status" value="1"/>
</dbReference>
<name>A0A6I8TWM8_AEDAE</name>
<gene>
    <name evidence="1" type="primary">110679653</name>
</gene>
<dbReference type="PANTHER" id="PTHR21398:SF4">
    <property type="entry name" value="AGAP002980-PA"/>
    <property type="match status" value="1"/>
</dbReference>
<dbReference type="AlphaFoldDB" id="A0A6I8TWM8"/>
<dbReference type="InParanoid" id="A0A6I8TWM8"/>
<dbReference type="OrthoDB" id="8186940at2759"/>
<sequence length="189" mass="21797">MYLNKLSLNHSFPQLTLCTVSPVFNRKFGRLATNLGFQLNFRLPWQLVDFYRPTARAATDIITGKIRPGAESEENGRYYKDAIGLSAGKMYKAIEAFMEAMDFHPDCLVKSVCELAHVPFDSDEEHLVQQVVHFLLTPSEHLSFHESEKIMQKRFEKAERAGRHKKDCNRLYQKCTQSFISLITAINHE</sequence>
<dbReference type="Pfam" id="PF07841">
    <property type="entry name" value="DM4_12"/>
    <property type="match status" value="1"/>
</dbReference>
<reference evidence="1 2" key="1">
    <citation type="submission" date="2017-06" db="EMBL/GenBank/DDBJ databases">
        <title>Aedes aegypti genome working group (AGWG) sequencing and assembly.</title>
        <authorList>
            <consortium name="Aedes aegypti Genome Working Group (AGWG)"/>
            <person name="Matthews B.J."/>
        </authorList>
    </citation>
    <scope>NUCLEOTIDE SEQUENCE [LARGE SCALE GENOMIC DNA]</scope>
    <source>
        <strain evidence="1 2">LVP_AGWG</strain>
    </source>
</reference>
<organism evidence="1 2">
    <name type="scientific">Aedes aegypti</name>
    <name type="common">Yellowfever mosquito</name>
    <name type="synonym">Culex aegypti</name>
    <dbReference type="NCBI Taxonomy" id="7159"/>
    <lineage>
        <taxon>Eukaryota</taxon>
        <taxon>Metazoa</taxon>
        <taxon>Ecdysozoa</taxon>
        <taxon>Arthropoda</taxon>
        <taxon>Hexapoda</taxon>
        <taxon>Insecta</taxon>
        <taxon>Pterygota</taxon>
        <taxon>Neoptera</taxon>
        <taxon>Endopterygota</taxon>
        <taxon>Diptera</taxon>
        <taxon>Nematocera</taxon>
        <taxon>Culicoidea</taxon>
        <taxon>Culicidae</taxon>
        <taxon>Culicinae</taxon>
        <taxon>Aedini</taxon>
        <taxon>Aedes</taxon>
        <taxon>Stegomyia</taxon>
    </lineage>
</organism>
<dbReference type="PANTHER" id="PTHR21398">
    <property type="entry name" value="AGAP007094-PA"/>
    <property type="match status" value="1"/>
</dbReference>
<dbReference type="Proteomes" id="UP000008820">
    <property type="component" value="Chromosome 3"/>
</dbReference>
<accession>A0A6I8TWM8</accession>
<protein>
    <submittedName>
        <fullName evidence="1">Uncharacterized protein</fullName>
    </submittedName>
</protein>
<proteinExistence type="predicted"/>